<keyword evidence="3" id="KW-1185">Reference proteome</keyword>
<dbReference type="AlphaFoldDB" id="W0F792"/>
<dbReference type="OrthoDB" id="723980at2"/>
<dbReference type="eggNOG" id="ENOG5033R9K">
    <property type="taxonomic scope" value="Bacteria"/>
</dbReference>
<organism evidence="2 3">
    <name type="scientific">Niabella soli DSM 19437</name>
    <dbReference type="NCBI Taxonomy" id="929713"/>
    <lineage>
        <taxon>Bacteria</taxon>
        <taxon>Pseudomonadati</taxon>
        <taxon>Bacteroidota</taxon>
        <taxon>Chitinophagia</taxon>
        <taxon>Chitinophagales</taxon>
        <taxon>Chitinophagaceae</taxon>
        <taxon>Niabella</taxon>
    </lineage>
</organism>
<dbReference type="RefSeq" id="WP_008583450.1">
    <property type="nucleotide sequence ID" value="NZ_CP007035.1"/>
</dbReference>
<dbReference type="InterPro" id="IPR024361">
    <property type="entry name" value="BACON"/>
</dbReference>
<dbReference type="Gene3D" id="2.60.40.10">
    <property type="entry name" value="Immunoglobulins"/>
    <property type="match status" value="2"/>
</dbReference>
<protein>
    <recommendedName>
        <fullName evidence="1">BACON domain-containing protein</fullName>
    </recommendedName>
</protein>
<feature type="domain" description="BACON" evidence="1">
    <location>
        <begin position="57"/>
        <end position="110"/>
    </location>
</feature>
<dbReference type="InterPro" id="IPR013783">
    <property type="entry name" value="Ig-like_fold"/>
</dbReference>
<dbReference type="HOGENOM" id="CLU_1314324_0_0_10"/>
<name>W0F792_9BACT</name>
<evidence type="ECO:0000259" key="1">
    <source>
        <dbReference type="Pfam" id="PF13004"/>
    </source>
</evidence>
<sequence>MTRIIFFVVGLLAVAGCTKEAAFHTDLAMDQRVIIAPATADTVNMVVYSSSSWTMEAIDTAPWATISKGSGSGKTYATVITTDNSANLPRSARFVVKSGAKADTVQLGQKGIVPAIAITATSVAAPAAGGAIQTAINTNLPLNIMNVSYTYDANGSDWISGLQIANNSLSFNVAANGTTVARTATILLSYLDAIGSTAKDSVKVTQPKP</sequence>
<accession>W0F792</accession>
<feature type="domain" description="BACON" evidence="1">
    <location>
        <begin position="151"/>
        <end position="206"/>
    </location>
</feature>
<reference evidence="2 3" key="1">
    <citation type="submission" date="2013-12" db="EMBL/GenBank/DDBJ databases">
        <authorList>
            <consortium name="DOE Joint Genome Institute"/>
            <person name="Eisen J."/>
            <person name="Huntemann M."/>
            <person name="Han J."/>
            <person name="Chen A."/>
            <person name="Kyrpides N."/>
            <person name="Mavromatis K."/>
            <person name="Markowitz V."/>
            <person name="Palaniappan K."/>
            <person name="Ivanova N."/>
            <person name="Schaumberg A."/>
            <person name="Pati A."/>
            <person name="Liolios K."/>
            <person name="Nordberg H.P."/>
            <person name="Cantor M.N."/>
            <person name="Hua S.X."/>
            <person name="Woyke T."/>
        </authorList>
    </citation>
    <scope>NUCLEOTIDE SEQUENCE [LARGE SCALE GENOMIC DNA]</scope>
    <source>
        <strain evidence="3">DSM 19437</strain>
    </source>
</reference>
<evidence type="ECO:0000313" key="3">
    <source>
        <dbReference type="Proteomes" id="UP000003586"/>
    </source>
</evidence>
<dbReference type="KEGG" id="nso:NIASO_03860"/>
<dbReference type="Pfam" id="PF13004">
    <property type="entry name" value="BACON"/>
    <property type="match status" value="2"/>
</dbReference>
<proteinExistence type="predicted"/>
<gene>
    <name evidence="2" type="ORF">NIASO_03860</name>
</gene>
<dbReference type="Proteomes" id="UP000003586">
    <property type="component" value="Chromosome"/>
</dbReference>
<dbReference type="STRING" id="929713.NIASO_03860"/>
<evidence type="ECO:0000313" key="2">
    <source>
        <dbReference type="EMBL" id="AHF17216.1"/>
    </source>
</evidence>
<dbReference type="EMBL" id="CP007035">
    <property type="protein sequence ID" value="AHF17216.1"/>
    <property type="molecule type" value="Genomic_DNA"/>
</dbReference>
<dbReference type="CDD" id="cd14948">
    <property type="entry name" value="BACON"/>
    <property type="match status" value="1"/>
</dbReference>
<dbReference type="PROSITE" id="PS51257">
    <property type="entry name" value="PROKAR_LIPOPROTEIN"/>
    <property type="match status" value="1"/>
</dbReference>